<dbReference type="InterPro" id="IPR058163">
    <property type="entry name" value="LysR-type_TF_proteobact-type"/>
</dbReference>
<dbReference type="Gene3D" id="3.40.190.10">
    <property type="entry name" value="Periplasmic binding protein-like II"/>
    <property type="match status" value="2"/>
</dbReference>
<evidence type="ECO:0000256" key="1">
    <source>
        <dbReference type="ARBA" id="ARBA00009437"/>
    </source>
</evidence>
<name>A0A974PW98_9RHOO</name>
<dbReference type="SUPFAM" id="SSF46785">
    <property type="entry name" value="Winged helix' DNA-binding domain"/>
    <property type="match status" value="1"/>
</dbReference>
<dbReference type="InterPro" id="IPR036388">
    <property type="entry name" value="WH-like_DNA-bd_sf"/>
</dbReference>
<organism evidence="6 7">
    <name type="scientific">Azospira restricta</name>
    <dbReference type="NCBI Taxonomy" id="404405"/>
    <lineage>
        <taxon>Bacteria</taxon>
        <taxon>Pseudomonadati</taxon>
        <taxon>Pseudomonadota</taxon>
        <taxon>Betaproteobacteria</taxon>
        <taxon>Rhodocyclales</taxon>
        <taxon>Rhodocyclaceae</taxon>
        <taxon>Azospira</taxon>
    </lineage>
</organism>
<dbReference type="AlphaFoldDB" id="A0A974PW98"/>
<keyword evidence="3" id="KW-0238">DNA-binding</keyword>
<dbReference type="RefSeq" id="WP_203386155.1">
    <property type="nucleotide sequence ID" value="NZ_CP064781.1"/>
</dbReference>
<evidence type="ECO:0000313" key="7">
    <source>
        <dbReference type="Proteomes" id="UP000663444"/>
    </source>
</evidence>
<dbReference type="Pfam" id="PF00126">
    <property type="entry name" value="HTH_1"/>
    <property type="match status" value="1"/>
</dbReference>
<dbReference type="SUPFAM" id="SSF53850">
    <property type="entry name" value="Periplasmic binding protein-like II"/>
    <property type="match status" value="1"/>
</dbReference>
<dbReference type="InterPro" id="IPR000847">
    <property type="entry name" value="LysR_HTH_N"/>
</dbReference>
<dbReference type="CDD" id="cd08432">
    <property type="entry name" value="PBP2_GcdR_TrpI_HvrB_AmpR_like"/>
    <property type="match status" value="1"/>
</dbReference>
<dbReference type="PANTHER" id="PTHR30537:SF26">
    <property type="entry name" value="GLYCINE CLEAVAGE SYSTEM TRANSCRIPTIONAL ACTIVATOR"/>
    <property type="match status" value="1"/>
</dbReference>
<keyword evidence="4" id="KW-0804">Transcription</keyword>
<dbReference type="Pfam" id="PF03466">
    <property type="entry name" value="LysR_substrate"/>
    <property type="match status" value="1"/>
</dbReference>
<evidence type="ECO:0000256" key="3">
    <source>
        <dbReference type="ARBA" id="ARBA00023125"/>
    </source>
</evidence>
<dbReference type="FunFam" id="1.10.10.10:FF:000038">
    <property type="entry name" value="Glycine cleavage system transcriptional activator"/>
    <property type="match status" value="1"/>
</dbReference>
<keyword evidence="7" id="KW-1185">Reference proteome</keyword>
<dbReference type="InterPro" id="IPR005119">
    <property type="entry name" value="LysR_subst-bd"/>
</dbReference>
<sequence length="327" mass="36313">MDERIDQGARERLRRLPSLDPLKGFEAAARHLSFTRAADELHLTQSAVSRQIQTLEEQLGVRLFQREVRRLRLTPEGETLLRVVGELLERLADVCAGLRAAQRRPQVQITAAVGIASLWLVPRLAAFQEAQPDVDVRISADNRVVDLEREGFDVGLRYLAGDDVPAEATLLFEEEVFPVASPQLAATLPKHVSADDFSRIVLLAYDDDRAAPWLSWEPWLLGLGLAGARPKAVLRFNQYDQLIRAAEEGQGVALGRGPLVARAIADGRLKPLAVRREKLPARGYYLVRTKGAMRPEVERFVAWLQDEAEKTVRSMGGGALSPPARRA</sequence>
<dbReference type="InterPro" id="IPR036390">
    <property type="entry name" value="WH_DNA-bd_sf"/>
</dbReference>
<reference evidence="6" key="1">
    <citation type="submission" date="2020-11" db="EMBL/GenBank/DDBJ databases">
        <title>Azospira restricta DSM 18626 genome sequence.</title>
        <authorList>
            <person name="Moe W.M."/>
        </authorList>
    </citation>
    <scope>NUCLEOTIDE SEQUENCE</scope>
    <source>
        <strain evidence="6">DSM 18626</strain>
    </source>
</reference>
<dbReference type="Proteomes" id="UP000663444">
    <property type="component" value="Chromosome"/>
</dbReference>
<dbReference type="GO" id="GO:0006351">
    <property type="term" value="P:DNA-templated transcription"/>
    <property type="evidence" value="ECO:0007669"/>
    <property type="project" value="TreeGrafter"/>
</dbReference>
<proteinExistence type="inferred from homology"/>
<gene>
    <name evidence="6" type="ORF">IWH25_12680</name>
</gene>
<feature type="domain" description="HTH lysR-type" evidence="5">
    <location>
        <begin position="17"/>
        <end position="74"/>
    </location>
</feature>
<accession>A0A974PW98</accession>
<dbReference type="PRINTS" id="PR00039">
    <property type="entry name" value="HTHLYSR"/>
</dbReference>
<evidence type="ECO:0000256" key="4">
    <source>
        <dbReference type="ARBA" id="ARBA00023163"/>
    </source>
</evidence>
<comment type="similarity">
    <text evidence="1">Belongs to the LysR transcriptional regulatory family.</text>
</comment>
<protein>
    <submittedName>
        <fullName evidence="6">LysR family transcriptional regulator</fullName>
    </submittedName>
</protein>
<evidence type="ECO:0000256" key="2">
    <source>
        <dbReference type="ARBA" id="ARBA00023015"/>
    </source>
</evidence>
<dbReference type="PANTHER" id="PTHR30537">
    <property type="entry name" value="HTH-TYPE TRANSCRIPTIONAL REGULATOR"/>
    <property type="match status" value="1"/>
</dbReference>
<dbReference type="Gene3D" id="1.10.10.10">
    <property type="entry name" value="Winged helix-like DNA-binding domain superfamily/Winged helix DNA-binding domain"/>
    <property type="match status" value="1"/>
</dbReference>
<evidence type="ECO:0000259" key="5">
    <source>
        <dbReference type="PROSITE" id="PS50931"/>
    </source>
</evidence>
<dbReference type="KEGG" id="ares:IWH25_12680"/>
<keyword evidence="2" id="KW-0805">Transcription regulation</keyword>
<dbReference type="GO" id="GO:0043565">
    <property type="term" value="F:sequence-specific DNA binding"/>
    <property type="evidence" value="ECO:0007669"/>
    <property type="project" value="TreeGrafter"/>
</dbReference>
<dbReference type="EMBL" id="CP064781">
    <property type="protein sequence ID" value="QRJ62624.1"/>
    <property type="molecule type" value="Genomic_DNA"/>
</dbReference>
<dbReference type="PROSITE" id="PS50931">
    <property type="entry name" value="HTH_LYSR"/>
    <property type="match status" value="1"/>
</dbReference>
<dbReference type="GO" id="GO:0003700">
    <property type="term" value="F:DNA-binding transcription factor activity"/>
    <property type="evidence" value="ECO:0007669"/>
    <property type="project" value="InterPro"/>
</dbReference>
<evidence type="ECO:0000313" key="6">
    <source>
        <dbReference type="EMBL" id="QRJ62624.1"/>
    </source>
</evidence>